<evidence type="ECO:0000256" key="2">
    <source>
        <dbReference type="ARBA" id="ARBA00022755"/>
    </source>
</evidence>
<dbReference type="InterPro" id="IPR013815">
    <property type="entry name" value="ATP_grasp_subdomain_1"/>
</dbReference>
<keyword evidence="1 4" id="KW-0547">Nucleotide-binding</keyword>
<organism evidence="8 9">
    <name type="scientific">Dermabacter jinjuensis</name>
    <dbReference type="NCBI Taxonomy" id="1667168"/>
    <lineage>
        <taxon>Bacteria</taxon>
        <taxon>Bacillati</taxon>
        <taxon>Actinomycetota</taxon>
        <taxon>Actinomycetes</taxon>
        <taxon>Micrococcales</taxon>
        <taxon>Dermabacteraceae</taxon>
        <taxon>Dermabacter</taxon>
    </lineage>
</organism>
<feature type="binding site" evidence="4">
    <location>
        <position position="139"/>
    </location>
    <ligand>
        <name>ATP</name>
        <dbReference type="ChEBI" id="CHEBI:30616"/>
    </ligand>
</feature>
<dbReference type="RefSeq" id="WP_096882699.1">
    <property type="nucleotide sequence ID" value="NZ_CP023482.1"/>
</dbReference>
<dbReference type="Pfam" id="PF17769">
    <property type="entry name" value="PurK_C"/>
    <property type="match status" value="1"/>
</dbReference>
<name>A0ABM6PL40_9MICO</name>
<evidence type="ECO:0000256" key="4">
    <source>
        <dbReference type="HAMAP-Rule" id="MF_01928"/>
    </source>
</evidence>
<dbReference type="Gene3D" id="3.30.470.20">
    <property type="entry name" value="ATP-grasp fold, B domain"/>
    <property type="match status" value="1"/>
</dbReference>
<comment type="catalytic activity">
    <reaction evidence="4 5">
        <text>5-amino-1-(5-phospho-beta-D-ribosyl)imidazole + hydrogencarbonate + ATP = 5-carboxyamino-1-(5-phospho-D-ribosyl)imidazole + ADP + phosphate + 2 H(+)</text>
        <dbReference type="Rhea" id="RHEA:19317"/>
        <dbReference type="ChEBI" id="CHEBI:15378"/>
        <dbReference type="ChEBI" id="CHEBI:17544"/>
        <dbReference type="ChEBI" id="CHEBI:30616"/>
        <dbReference type="ChEBI" id="CHEBI:43474"/>
        <dbReference type="ChEBI" id="CHEBI:58730"/>
        <dbReference type="ChEBI" id="CHEBI:137981"/>
        <dbReference type="ChEBI" id="CHEBI:456216"/>
        <dbReference type="EC" id="6.3.4.18"/>
    </reaction>
</comment>
<dbReference type="PANTHER" id="PTHR11609">
    <property type="entry name" value="PURINE BIOSYNTHESIS PROTEIN 6/7, PUR6/7"/>
    <property type="match status" value="1"/>
</dbReference>
<dbReference type="HAMAP" id="MF_01928">
    <property type="entry name" value="PurK"/>
    <property type="match status" value="1"/>
</dbReference>
<dbReference type="InterPro" id="IPR016185">
    <property type="entry name" value="PreATP-grasp_dom_sf"/>
</dbReference>
<protein>
    <recommendedName>
        <fullName evidence="4 5">N5-carboxyaminoimidazole ribonucleotide synthase</fullName>
        <shortName evidence="4 5">N5-CAIR synthase</shortName>
        <ecNumber evidence="4 5">6.3.4.18</ecNumber>
    </recommendedName>
    <alternativeName>
        <fullName evidence="4 5">5-(carboxyamino)imidazole ribonucleotide synthetase</fullName>
    </alternativeName>
</protein>
<dbReference type="Pfam" id="PF22660">
    <property type="entry name" value="RS_preATP-grasp-like"/>
    <property type="match status" value="1"/>
</dbReference>
<keyword evidence="3 4" id="KW-0067">ATP-binding</keyword>
<evidence type="ECO:0000256" key="1">
    <source>
        <dbReference type="ARBA" id="ARBA00022741"/>
    </source>
</evidence>
<dbReference type="PROSITE" id="PS50975">
    <property type="entry name" value="ATP_GRASP"/>
    <property type="match status" value="1"/>
</dbReference>
<feature type="domain" description="ATP-grasp" evidence="7">
    <location>
        <begin position="143"/>
        <end position="328"/>
    </location>
</feature>
<comment type="similarity">
    <text evidence="4 5">Belongs to the PurK/PurT family.</text>
</comment>
<comment type="caution">
    <text evidence="4">Lacks conserved residue(s) required for the propagation of feature annotation.</text>
</comment>
<keyword evidence="4 5" id="KW-0436">Ligase</keyword>
<evidence type="ECO:0000313" key="9">
    <source>
        <dbReference type="Proteomes" id="UP000815698"/>
    </source>
</evidence>
<sequence length="416" mass="44910">MHVPPSVPGTQVRAAHYTSGVSTQHARKSSSSHVEGARSPRIGVIGGGQLARMMIPAAIELDLDLHVLATAPDESAARVSPHVMLGRHDDPEAVTAFARSVDVVTFDHEHVPTGLLHALEHEGVVVRPGPNALVYAQDKLAMRARLSELGHPCPRWWRVETEADLETALRESGGDLILKTARGGYDGHGVMRVETLEDAREWLERGQPLLAEERVPFVRELSAQVARRPGGEIATYPVTESEQKDGVCFRVSAPAPNLAPEVAEQARALAANIASDLEVVGMLAVELFEYPDGRIAVNELAMRPHNTGHWSMDGCVTSQFEQHLRAVADLPLGDTTPTAAWTVMVNTLGSTRENLAEGAREALANDPGIKLHLYGKSVRAGRKLGHVTALGTDLEETERRARAAAHTIVTGDESKE</sequence>
<comment type="pathway">
    <text evidence="4 5">Purine metabolism; IMP biosynthesis via de novo pathway; 5-amino-1-(5-phospho-D-ribosyl)imidazole-4-carboxylate from 5-amino-1-(5-phospho-D-ribosyl)imidazole (N5-CAIR route): step 1/2.</text>
</comment>
<evidence type="ECO:0000259" key="7">
    <source>
        <dbReference type="PROSITE" id="PS50975"/>
    </source>
</evidence>
<comment type="function">
    <text evidence="5">Catalyzes the ATP-dependent conversion of 5-aminoimidazole ribonucleotide (AIR) and HCO(3)- to N5-carboxyaminoimidazole ribonucleotide (N5-CAIR).</text>
</comment>
<evidence type="ECO:0000313" key="8">
    <source>
        <dbReference type="EMBL" id="ATH96256.1"/>
    </source>
</evidence>
<dbReference type="EMBL" id="CP023482">
    <property type="protein sequence ID" value="ATH96256.1"/>
    <property type="molecule type" value="Genomic_DNA"/>
</dbReference>
<feature type="binding site" evidence="4">
    <location>
        <begin position="212"/>
        <end position="215"/>
    </location>
    <ligand>
        <name>ATP</name>
        <dbReference type="ChEBI" id="CHEBI:30616"/>
    </ligand>
</feature>
<dbReference type="NCBIfam" id="NF004680">
    <property type="entry name" value="PRK06019.1-6"/>
    <property type="match status" value="1"/>
</dbReference>
<dbReference type="NCBIfam" id="TIGR01161">
    <property type="entry name" value="purK"/>
    <property type="match status" value="1"/>
</dbReference>
<dbReference type="InterPro" id="IPR005875">
    <property type="entry name" value="PurK"/>
</dbReference>
<feature type="binding site" evidence="4">
    <location>
        <begin position="298"/>
        <end position="299"/>
    </location>
    <ligand>
        <name>ATP</name>
        <dbReference type="ChEBI" id="CHEBI:30616"/>
    </ligand>
</feature>
<keyword evidence="2 4" id="KW-0658">Purine biosynthesis</keyword>
<accession>A0ABM6PL40</accession>
<evidence type="ECO:0000256" key="6">
    <source>
        <dbReference type="SAM" id="MobiDB-lite"/>
    </source>
</evidence>
<dbReference type="InterPro" id="IPR003135">
    <property type="entry name" value="ATP-grasp_carboxylate-amine"/>
</dbReference>
<comment type="subunit">
    <text evidence="4 5">Homodimer.</text>
</comment>
<dbReference type="Proteomes" id="UP000815698">
    <property type="component" value="Chromosome"/>
</dbReference>
<reference evidence="8 9" key="1">
    <citation type="journal article" date="2016" name="Int. J. Syst. Evol. Microbiol.">
        <title>Dermabacter jinjuensis sp. nov., a novel species of the genus Dermabacter isolated from a clinical specimen.</title>
        <authorList>
            <person name="Park Y.K."/>
            <person name="Lee K.M."/>
            <person name="Lee W.K."/>
            <person name="Cho M.J."/>
            <person name="Lee H.S."/>
            <person name="Cho Y.G."/>
            <person name="Lee Y.C."/>
            <person name="Lee W.K."/>
            <person name="Seong W.K."/>
            <person name="Hwang K.J."/>
        </authorList>
    </citation>
    <scope>NUCLEOTIDE SEQUENCE [LARGE SCALE GENOMIC DNA]</scope>
    <source>
        <strain evidence="8 9">32T</strain>
    </source>
</reference>
<proteinExistence type="inferred from homology"/>
<dbReference type="PANTHER" id="PTHR11609:SF5">
    <property type="entry name" value="PHOSPHORIBOSYLAMINOIMIDAZOLE CARBOXYLASE"/>
    <property type="match status" value="1"/>
</dbReference>
<dbReference type="SUPFAM" id="SSF56059">
    <property type="entry name" value="Glutathione synthetase ATP-binding domain-like"/>
    <property type="match status" value="1"/>
</dbReference>
<feature type="region of interest" description="Disordered" evidence="6">
    <location>
        <begin position="19"/>
        <end position="40"/>
    </location>
</feature>
<evidence type="ECO:0000256" key="5">
    <source>
        <dbReference type="RuleBase" id="RU361200"/>
    </source>
</evidence>
<feature type="binding site" evidence="4">
    <location>
        <position position="179"/>
    </location>
    <ligand>
        <name>ATP</name>
        <dbReference type="ChEBI" id="CHEBI:30616"/>
    </ligand>
</feature>
<dbReference type="NCBIfam" id="NF004679">
    <property type="entry name" value="PRK06019.1-5"/>
    <property type="match status" value="1"/>
</dbReference>
<gene>
    <name evidence="4 5" type="primary">purK</name>
    <name evidence="8" type="ORF">COP05_03475</name>
</gene>
<feature type="binding site" evidence="4">
    <location>
        <position position="220"/>
    </location>
    <ligand>
        <name>ATP</name>
        <dbReference type="ChEBI" id="CHEBI:30616"/>
    </ligand>
</feature>
<comment type="function">
    <text evidence="4">Catalyzes the ATP-dependent conversion of 5-aminoimidazole ribonucleotide (AIR) and HCO(3)(-) to N5-carboxyaminoimidazole ribonucleotide (N5-CAIR).</text>
</comment>
<dbReference type="Gene3D" id="3.40.50.20">
    <property type="match status" value="1"/>
</dbReference>
<dbReference type="InterPro" id="IPR011054">
    <property type="entry name" value="Rudment_hybrid_motif"/>
</dbReference>
<dbReference type="InterPro" id="IPR011761">
    <property type="entry name" value="ATP-grasp"/>
</dbReference>
<dbReference type="Gene3D" id="3.30.1490.20">
    <property type="entry name" value="ATP-grasp fold, A domain"/>
    <property type="match status" value="1"/>
</dbReference>
<dbReference type="Pfam" id="PF02222">
    <property type="entry name" value="ATP-grasp"/>
    <property type="match status" value="1"/>
</dbReference>
<dbReference type="InterPro" id="IPR054350">
    <property type="entry name" value="PurT/PurK_preATP-grasp"/>
</dbReference>
<keyword evidence="9" id="KW-1185">Reference proteome</keyword>
<dbReference type="SUPFAM" id="SSF52440">
    <property type="entry name" value="PreATP-grasp domain"/>
    <property type="match status" value="1"/>
</dbReference>
<evidence type="ECO:0000256" key="3">
    <source>
        <dbReference type="ARBA" id="ARBA00022840"/>
    </source>
</evidence>
<dbReference type="InterPro" id="IPR040686">
    <property type="entry name" value="PurK_C"/>
</dbReference>
<dbReference type="EC" id="6.3.4.18" evidence="4 5"/>
<dbReference type="SUPFAM" id="SSF51246">
    <property type="entry name" value="Rudiment single hybrid motif"/>
    <property type="match status" value="1"/>
</dbReference>